<evidence type="ECO:0000313" key="2">
    <source>
        <dbReference type="Proteomes" id="UP000814140"/>
    </source>
</evidence>
<reference evidence="1" key="2">
    <citation type="journal article" date="2022" name="New Phytol.">
        <title>Evolutionary transition to the ectomycorrhizal habit in the genomes of a hyperdiverse lineage of mushroom-forming fungi.</title>
        <authorList>
            <person name="Looney B."/>
            <person name="Miyauchi S."/>
            <person name="Morin E."/>
            <person name="Drula E."/>
            <person name="Courty P.E."/>
            <person name="Kohler A."/>
            <person name="Kuo A."/>
            <person name="LaButti K."/>
            <person name="Pangilinan J."/>
            <person name="Lipzen A."/>
            <person name="Riley R."/>
            <person name="Andreopoulos W."/>
            <person name="He G."/>
            <person name="Johnson J."/>
            <person name="Nolan M."/>
            <person name="Tritt A."/>
            <person name="Barry K.W."/>
            <person name="Grigoriev I.V."/>
            <person name="Nagy L.G."/>
            <person name="Hibbett D."/>
            <person name="Henrissat B."/>
            <person name="Matheny P.B."/>
            <person name="Labbe J."/>
            <person name="Martin F.M."/>
        </authorList>
    </citation>
    <scope>NUCLEOTIDE SEQUENCE</scope>
    <source>
        <strain evidence="1">HHB10654</strain>
    </source>
</reference>
<dbReference type="EMBL" id="MU277189">
    <property type="protein sequence ID" value="KAI0067600.1"/>
    <property type="molecule type" value="Genomic_DNA"/>
</dbReference>
<name>A0ACB8TGT2_9AGAM</name>
<comment type="caution">
    <text evidence="1">The sequence shown here is derived from an EMBL/GenBank/DDBJ whole genome shotgun (WGS) entry which is preliminary data.</text>
</comment>
<accession>A0ACB8TGT2</accession>
<protein>
    <submittedName>
        <fullName evidence="1">NAD-P-binding protein</fullName>
    </submittedName>
</protein>
<dbReference type="Proteomes" id="UP000814140">
    <property type="component" value="Unassembled WGS sequence"/>
</dbReference>
<keyword evidence="2" id="KW-1185">Reference proteome</keyword>
<gene>
    <name evidence="1" type="ORF">BV25DRAFT_1911498</name>
</gene>
<sequence>MSGFRNFAVAGAGGIGTFIVEELLKAKAAGTVDRIVILTRHESTGREALQKLAEVGAEVVAVDYADANALKQALTGTDVFISALPFAALQVVEPAVAQACKAAGGKLWIPASYGHPAMGERLRGDMQIEKDKYNGIGLPYALFLCGIWSDIMFMDDHWAPLLGLHIPSGKVTIGGDGSKPFTVTTRRDVARYMVYALTQLPTKMLQYKEFQLDGDTKSFNEIFDAYEAKTGKKLEVAHRSVEELEATTAANPYNFAAHQQIVLSSGKAIFDTPDNTLFPDWNPTPTIDLLY</sequence>
<organism evidence="1 2">
    <name type="scientific">Artomyces pyxidatus</name>
    <dbReference type="NCBI Taxonomy" id="48021"/>
    <lineage>
        <taxon>Eukaryota</taxon>
        <taxon>Fungi</taxon>
        <taxon>Dikarya</taxon>
        <taxon>Basidiomycota</taxon>
        <taxon>Agaricomycotina</taxon>
        <taxon>Agaricomycetes</taxon>
        <taxon>Russulales</taxon>
        <taxon>Auriscalpiaceae</taxon>
        <taxon>Artomyces</taxon>
    </lineage>
</organism>
<evidence type="ECO:0000313" key="1">
    <source>
        <dbReference type="EMBL" id="KAI0067600.1"/>
    </source>
</evidence>
<proteinExistence type="predicted"/>
<reference evidence="1" key="1">
    <citation type="submission" date="2021-03" db="EMBL/GenBank/DDBJ databases">
        <authorList>
            <consortium name="DOE Joint Genome Institute"/>
            <person name="Ahrendt S."/>
            <person name="Looney B.P."/>
            <person name="Miyauchi S."/>
            <person name="Morin E."/>
            <person name="Drula E."/>
            <person name="Courty P.E."/>
            <person name="Chicoki N."/>
            <person name="Fauchery L."/>
            <person name="Kohler A."/>
            <person name="Kuo A."/>
            <person name="Labutti K."/>
            <person name="Pangilinan J."/>
            <person name="Lipzen A."/>
            <person name="Riley R."/>
            <person name="Andreopoulos W."/>
            <person name="He G."/>
            <person name="Johnson J."/>
            <person name="Barry K.W."/>
            <person name="Grigoriev I.V."/>
            <person name="Nagy L."/>
            <person name="Hibbett D."/>
            <person name="Henrissat B."/>
            <person name="Matheny P.B."/>
            <person name="Labbe J."/>
            <person name="Martin F."/>
        </authorList>
    </citation>
    <scope>NUCLEOTIDE SEQUENCE</scope>
    <source>
        <strain evidence="1">HHB10654</strain>
    </source>
</reference>